<sequence>MVSKIKGWTFMFSLRGYALYFYIFSILFFIAPLVYVIINEDKNNLLTFLSSLTIIFYVIVCMAIFF</sequence>
<dbReference type="EMBL" id="ABJD02000101">
    <property type="protein sequence ID" value="EDU60330.1"/>
    <property type="molecule type" value="Genomic_DNA"/>
</dbReference>
<organism evidence="2 3">
    <name type="scientific">Providencia stuartii ATCC 25827</name>
    <dbReference type="NCBI Taxonomy" id="471874"/>
    <lineage>
        <taxon>Bacteria</taxon>
        <taxon>Pseudomonadati</taxon>
        <taxon>Pseudomonadota</taxon>
        <taxon>Gammaproteobacteria</taxon>
        <taxon>Enterobacterales</taxon>
        <taxon>Morganellaceae</taxon>
        <taxon>Providencia</taxon>
    </lineage>
</organism>
<keyword evidence="1" id="KW-1133">Transmembrane helix</keyword>
<protein>
    <submittedName>
        <fullName evidence="2">Uncharacterized protein</fullName>
    </submittedName>
</protein>
<keyword evidence="1" id="KW-0472">Membrane</keyword>
<evidence type="ECO:0000313" key="3">
    <source>
        <dbReference type="Proteomes" id="UP000004506"/>
    </source>
</evidence>
<accession>A0AA87CTY8</accession>
<reference evidence="3" key="2">
    <citation type="submission" date="2008-04" db="EMBL/GenBank/DDBJ databases">
        <title>Draft genome sequence of Providencia stuartii(ATCC 25827).</title>
        <authorList>
            <person name="Sudarsanam P."/>
            <person name="Ley R."/>
            <person name="Guruge J."/>
            <person name="Turnbaugh P.J."/>
            <person name="Mahowald M."/>
            <person name="Liep D."/>
            <person name="Gordon J."/>
        </authorList>
    </citation>
    <scope>NUCLEOTIDE SEQUENCE [LARGE SCALE GENOMIC DNA]</scope>
    <source>
        <strain evidence="3">ATCC 25827</strain>
    </source>
</reference>
<dbReference type="AlphaFoldDB" id="A0AA87CTY8"/>
<evidence type="ECO:0000256" key="1">
    <source>
        <dbReference type="SAM" id="Phobius"/>
    </source>
</evidence>
<feature type="transmembrane region" description="Helical" evidence="1">
    <location>
        <begin position="20"/>
        <end position="38"/>
    </location>
</feature>
<gene>
    <name evidence="2" type="ORF">PROSTU_03536</name>
</gene>
<feature type="transmembrane region" description="Helical" evidence="1">
    <location>
        <begin position="45"/>
        <end position="65"/>
    </location>
</feature>
<evidence type="ECO:0000313" key="2">
    <source>
        <dbReference type="EMBL" id="EDU60330.1"/>
    </source>
</evidence>
<keyword evidence="1" id="KW-0812">Transmembrane</keyword>
<reference evidence="3" key="1">
    <citation type="submission" date="2008-04" db="EMBL/GenBank/DDBJ databases">
        <title>Draft genome sequence of Providencia stuartii (ATCC 25827).</title>
        <authorList>
            <person name="Sudarsanam P."/>
            <person name="Ley R."/>
            <person name="Guruge J."/>
            <person name="Turnbaugh P.J."/>
            <person name="Mahowald M."/>
            <person name="Liep D."/>
            <person name="Gordon J."/>
        </authorList>
    </citation>
    <scope>NUCLEOTIDE SEQUENCE [LARGE SCALE GENOMIC DNA]</scope>
    <source>
        <strain evidence="3">ATCC 25827</strain>
    </source>
</reference>
<reference evidence="2 3" key="3">
    <citation type="submission" date="2008-05" db="EMBL/GenBank/DDBJ databases">
        <authorList>
            <person name="Fulton L."/>
            <person name="Clifton S."/>
            <person name="Fulton B."/>
            <person name="Xu J."/>
            <person name="Minx P."/>
            <person name="Pepin K.H."/>
            <person name="Johnson M."/>
            <person name="Thiruvilangam P."/>
            <person name="Bhonagiri V."/>
            <person name="Nash W.E."/>
            <person name="Mardis E.R."/>
            <person name="Wilson R.K."/>
        </authorList>
    </citation>
    <scope>NUCLEOTIDE SEQUENCE [LARGE SCALE GENOMIC DNA]</scope>
    <source>
        <strain evidence="2 3">ATCC 25827</strain>
    </source>
</reference>
<proteinExistence type="predicted"/>
<dbReference type="Proteomes" id="UP000004506">
    <property type="component" value="Unassembled WGS sequence"/>
</dbReference>
<comment type="caution">
    <text evidence="2">The sequence shown here is derived from an EMBL/GenBank/DDBJ whole genome shotgun (WGS) entry which is preliminary data.</text>
</comment>
<name>A0AA87CTY8_PROST</name>